<evidence type="ECO:0000313" key="3">
    <source>
        <dbReference type="Proteomes" id="UP000177187"/>
    </source>
</evidence>
<feature type="domain" description="PatA-like N-terminal" evidence="1">
    <location>
        <begin position="4"/>
        <end position="81"/>
    </location>
</feature>
<dbReference type="AlphaFoldDB" id="A0A1F5FHQ5"/>
<dbReference type="PANTHER" id="PTHR36304">
    <property type="entry name" value="DOMAIN GTPASE-ACTIVATING PROTEIN, PUTATIVE-RELATED-RELATED"/>
    <property type="match status" value="1"/>
</dbReference>
<reference evidence="2 3" key="1">
    <citation type="journal article" date="2016" name="Nat. Commun.">
        <title>Thousands of microbial genomes shed light on interconnected biogeochemical processes in an aquifer system.</title>
        <authorList>
            <person name="Anantharaman K."/>
            <person name="Brown C.T."/>
            <person name="Hug L.A."/>
            <person name="Sharon I."/>
            <person name="Castelle C.J."/>
            <person name="Probst A.J."/>
            <person name="Thomas B.C."/>
            <person name="Singh A."/>
            <person name="Wilkins M.J."/>
            <person name="Karaoz U."/>
            <person name="Brodie E.L."/>
            <person name="Williams K.H."/>
            <person name="Hubbard S.S."/>
            <person name="Banfield J.F."/>
        </authorList>
    </citation>
    <scope>NUCLEOTIDE SEQUENCE [LARGE SCALE GENOMIC DNA]</scope>
</reference>
<comment type="caution">
    <text evidence="2">The sequence shown here is derived from an EMBL/GenBank/DDBJ whole genome shotgun (WGS) entry which is preliminary data.</text>
</comment>
<dbReference type="Pfam" id="PF14332">
    <property type="entry name" value="DUF4388"/>
    <property type="match status" value="1"/>
</dbReference>
<dbReference type="STRING" id="1817816.A2Y64_06735"/>
<dbReference type="EMBL" id="MFAF01000016">
    <property type="protein sequence ID" value="OGD79074.1"/>
    <property type="molecule type" value="Genomic_DNA"/>
</dbReference>
<accession>A0A1F5FHQ5</accession>
<evidence type="ECO:0000313" key="2">
    <source>
        <dbReference type="EMBL" id="OGD79074.1"/>
    </source>
</evidence>
<name>A0A1F5FHQ5_9BACT</name>
<evidence type="ECO:0000259" key="1">
    <source>
        <dbReference type="Pfam" id="PF14332"/>
    </source>
</evidence>
<sequence>MALQGTLAELPLLDLLEIFSRYYRSGWLSVESAKGRTEIYIDAGRIIYAESEADRKPLGKMLLGRGLLSQERLDEALHSQKSQGGGRRMLGELLLELGLVTEADIEEALADQLAETVYRTSLESDGSFVYKVAGYEPPGSKVVVKLRIDEVVLRGMARVEDMSHLGIGLLSFRQVPLLADGVVNLKELDLPPEEWKVLSLIDGRRNLDEITLAGNLTRFSTARALFSLLGKRLVEIGIGASPPPVQRTAAIQAARPDPETLENLKRTLEGEENAG</sequence>
<proteinExistence type="predicted"/>
<organism evidence="2 3">
    <name type="scientific">Candidatus Coatesbacteria bacterium RBG_13_66_14</name>
    <dbReference type="NCBI Taxonomy" id="1817816"/>
    <lineage>
        <taxon>Bacteria</taxon>
        <taxon>Candidatus Coatesiibacteriota</taxon>
    </lineage>
</organism>
<dbReference type="InterPro" id="IPR037257">
    <property type="entry name" value="T2SS_E_N_sf"/>
</dbReference>
<gene>
    <name evidence="2" type="ORF">A2Y64_06735</name>
</gene>
<dbReference type="Proteomes" id="UP000177187">
    <property type="component" value="Unassembled WGS sequence"/>
</dbReference>
<protein>
    <recommendedName>
        <fullName evidence="1">PatA-like N-terminal domain-containing protein</fullName>
    </recommendedName>
</protein>
<dbReference type="SUPFAM" id="SSF160246">
    <property type="entry name" value="EspE N-terminal domain-like"/>
    <property type="match status" value="1"/>
</dbReference>
<dbReference type="PANTHER" id="PTHR36304:SF4">
    <property type="entry name" value="DUF4388 DOMAIN-CONTAINING PROTEIN"/>
    <property type="match status" value="1"/>
</dbReference>
<dbReference type="InterPro" id="IPR025497">
    <property type="entry name" value="PatA-like_N"/>
</dbReference>